<evidence type="ECO:0000313" key="1">
    <source>
        <dbReference type="EMBL" id="SVD34983.1"/>
    </source>
</evidence>
<dbReference type="EMBL" id="UINC01145075">
    <property type="protein sequence ID" value="SVD34983.1"/>
    <property type="molecule type" value="Genomic_DNA"/>
</dbReference>
<dbReference type="AlphaFoldDB" id="A0A382UL29"/>
<protein>
    <recommendedName>
        <fullName evidence="2">Transglutaminase-like domain-containing protein</fullName>
    </recommendedName>
</protein>
<accession>A0A382UL29</accession>
<proteinExistence type="predicted"/>
<gene>
    <name evidence="1" type="ORF">METZ01_LOCUS387837</name>
</gene>
<sequence>MHHPKIDKKMSKWVAKNIDSKPKHYFMNVLMGMYLMPEPDKAIFCMGYHRNIQRKDNWVIEHAWIEYNGVIIDPTLIMNDELPLEGYNYFEVMRFTLEEITDSYEEHMMNDAEYHDDLGCEILCYMAYKKLEYDLAMKYIEALDYICLKP</sequence>
<organism evidence="1">
    <name type="scientific">marine metagenome</name>
    <dbReference type="NCBI Taxonomy" id="408172"/>
    <lineage>
        <taxon>unclassified sequences</taxon>
        <taxon>metagenomes</taxon>
        <taxon>ecological metagenomes</taxon>
    </lineage>
</organism>
<evidence type="ECO:0008006" key="2">
    <source>
        <dbReference type="Google" id="ProtNLM"/>
    </source>
</evidence>
<name>A0A382UL29_9ZZZZ</name>
<reference evidence="1" key="1">
    <citation type="submission" date="2018-05" db="EMBL/GenBank/DDBJ databases">
        <authorList>
            <person name="Lanie J.A."/>
            <person name="Ng W.-L."/>
            <person name="Kazmierczak K.M."/>
            <person name="Andrzejewski T.M."/>
            <person name="Davidsen T.M."/>
            <person name="Wayne K.J."/>
            <person name="Tettelin H."/>
            <person name="Glass J.I."/>
            <person name="Rusch D."/>
            <person name="Podicherti R."/>
            <person name="Tsui H.-C.T."/>
            <person name="Winkler M.E."/>
        </authorList>
    </citation>
    <scope>NUCLEOTIDE SEQUENCE</scope>
</reference>